<feature type="chain" id="PRO_5040996461" evidence="4">
    <location>
        <begin position="29"/>
        <end position="269"/>
    </location>
</feature>
<dbReference type="RefSeq" id="WP_205520182.1">
    <property type="nucleotide sequence ID" value="NZ_JAFHKJ010000116.1"/>
</dbReference>
<reference evidence="6 7" key="1">
    <citation type="journal article" date="2021" name="Int. J. Syst. Evol. Microbiol.">
        <title>Pseudomonas lactucae sp. nov., a pathogen causing bacterial rot of lettuce in Japan.</title>
        <authorList>
            <person name="Sawada H."/>
            <person name="Fujikawa T."/>
            <person name="Satou M."/>
        </authorList>
    </citation>
    <scope>NUCLEOTIDE SEQUENCE [LARGE SCALE GENOMIC DNA]</scope>
    <source>
        <strain evidence="6 7">MAFF 301381</strain>
    </source>
</reference>
<gene>
    <name evidence="6" type="ORF">JWR99_23355</name>
</gene>
<evidence type="ECO:0000256" key="3">
    <source>
        <dbReference type="ARBA" id="ARBA00022801"/>
    </source>
</evidence>
<dbReference type="AlphaFoldDB" id="A0A9X0YEV4"/>
<dbReference type="SMART" id="SM00318">
    <property type="entry name" value="SNc"/>
    <property type="match status" value="1"/>
</dbReference>
<accession>A0A9X0YEV4</accession>
<feature type="signal peptide" evidence="4">
    <location>
        <begin position="1"/>
        <end position="28"/>
    </location>
</feature>
<keyword evidence="1" id="KW-0540">Nuclease</keyword>
<reference evidence="6 7" key="2">
    <citation type="journal article" date="2023" name="Plant Pathol.">
        <title>Dismantling and reorganizing Pseudomonas marginalis sensu#lato.</title>
        <authorList>
            <person name="Sawada H."/>
            <person name="Fujikawa T."/>
            <person name="Satou M."/>
        </authorList>
    </citation>
    <scope>NUCLEOTIDE SEQUENCE [LARGE SCALE GENOMIC DNA]</scope>
    <source>
        <strain evidence="6 7">MAFF 301381</strain>
    </source>
</reference>
<sequence>MGFCQLLKKASLAGAFFVPAIWLSAAQAEVFCPAPAGLAQVEVQRVVDGDTVRLKDGRSVRMIGLNAPETGKKGRTDEPFAVAARQRLQALVQASGGRVGLLSGRESKDHYGRTLAHLYGADGENLEAQLLAEGLGFQVGVAPNVDLATCQQAAEDSARSARLGVWRQSPVQSVAQLRQSGFALVSGRVSRIERNRGGIWIQLQGAVVLRIAPDLARQFDSSLLNGLQGKKVEARGWVQDRAKRGGRKSEQARWLLPLTDPGMLKSIDE</sequence>
<dbReference type="InterPro" id="IPR035437">
    <property type="entry name" value="SNase_OB-fold_sf"/>
</dbReference>
<dbReference type="SUPFAM" id="SSF50199">
    <property type="entry name" value="Staphylococcal nuclease"/>
    <property type="match status" value="1"/>
</dbReference>
<dbReference type="GO" id="GO:0004519">
    <property type="term" value="F:endonuclease activity"/>
    <property type="evidence" value="ECO:0007669"/>
    <property type="project" value="UniProtKB-KW"/>
</dbReference>
<keyword evidence="7" id="KW-1185">Reference proteome</keyword>
<evidence type="ECO:0000256" key="4">
    <source>
        <dbReference type="SAM" id="SignalP"/>
    </source>
</evidence>
<evidence type="ECO:0000313" key="7">
    <source>
        <dbReference type="Proteomes" id="UP001154860"/>
    </source>
</evidence>
<dbReference type="EMBL" id="JAFHKJ010000116">
    <property type="protein sequence ID" value="MBN2978715.1"/>
    <property type="molecule type" value="Genomic_DNA"/>
</dbReference>
<feature type="domain" description="TNase-like" evidence="5">
    <location>
        <begin position="37"/>
        <end position="168"/>
    </location>
</feature>
<keyword evidence="3" id="KW-0378">Hydrolase</keyword>
<evidence type="ECO:0000313" key="6">
    <source>
        <dbReference type="EMBL" id="MBN2978715.1"/>
    </source>
</evidence>
<dbReference type="PANTHER" id="PTHR12302:SF3">
    <property type="entry name" value="SERINE_THREONINE-PROTEIN KINASE 31"/>
    <property type="match status" value="1"/>
</dbReference>
<dbReference type="PANTHER" id="PTHR12302">
    <property type="entry name" value="EBNA2 BINDING PROTEIN P100"/>
    <property type="match status" value="1"/>
</dbReference>
<evidence type="ECO:0000256" key="1">
    <source>
        <dbReference type="ARBA" id="ARBA00022722"/>
    </source>
</evidence>
<dbReference type="GO" id="GO:0016787">
    <property type="term" value="F:hydrolase activity"/>
    <property type="evidence" value="ECO:0007669"/>
    <property type="project" value="UniProtKB-KW"/>
</dbReference>
<evidence type="ECO:0000259" key="5">
    <source>
        <dbReference type="PROSITE" id="PS50830"/>
    </source>
</evidence>
<organism evidence="6 7">
    <name type="scientific">Pseudomonas lactucae</name>
    <dbReference type="NCBI Taxonomy" id="2813360"/>
    <lineage>
        <taxon>Bacteria</taxon>
        <taxon>Pseudomonadati</taxon>
        <taxon>Pseudomonadota</taxon>
        <taxon>Gammaproteobacteria</taxon>
        <taxon>Pseudomonadales</taxon>
        <taxon>Pseudomonadaceae</taxon>
        <taxon>Pseudomonas</taxon>
    </lineage>
</organism>
<dbReference type="PROSITE" id="PS50830">
    <property type="entry name" value="TNASE_3"/>
    <property type="match status" value="1"/>
</dbReference>
<dbReference type="InterPro" id="IPR016071">
    <property type="entry name" value="Staphylococal_nuclease_OB-fold"/>
</dbReference>
<dbReference type="Pfam" id="PF00565">
    <property type="entry name" value="SNase"/>
    <property type="match status" value="1"/>
</dbReference>
<comment type="caution">
    <text evidence="6">The sequence shown here is derived from an EMBL/GenBank/DDBJ whole genome shotgun (WGS) entry which is preliminary data.</text>
</comment>
<keyword evidence="2" id="KW-0255">Endonuclease</keyword>
<evidence type="ECO:0000256" key="2">
    <source>
        <dbReference type="ARBA" id="ARBA00022759"/>
    </source>
</evidence>
<protein>
    <submittedName>
        <fullName evidence="6">Thermonuclease family protein</fullName>
    </submittedName>
</protein>
<name>A0A9X0YEV4_9PSED</name>
<keyword evidence="4" id="KW-0732">Signal</keyword>
<proteinExistence type="predicted"/>
<dbReference type="Proteomes" id="UP001154860">
    <property type="component" value="Unassembled WGS sequence"/>
</dbReference>
<dbReference type="Gene3D" id="2.40.50.90">
    <property type="match status" value="1"/>
</dbReference>